<dbReference type="InterPro" id="IPR013718">
    <property type="entry name" value="COQ9_C"/>
</dbReference>
<evidence type="ECO:0000256" key="5">
    <source>
        <dbReference type="ARBA" id="ARBA00023121"/>
    </source>
</evidence>
<dbReference type="Gene3D" id="1.10.357.10">
    <property type="entry name" value="Tetracycline Repressor, domain 2"/>
    <property type="match status" value="1"/>
</dbReference>
<name>A0A2T1AEC7_TRISK</name>
<organism evidence="8 9">
    <name type="scientific">Tritonibacter scottomollicae</name>
    <name type="common">Epibacterium scottomollicae</name>
    <dbReference type="NCBI Taxonomy" id="483013"/>
    <lineage>
        <taxon>Bacteria</taxon>
        <taxon>Pseudomonadati</taxon>
        <taxon>Pseudomonadota</taxon>
        <taxon>Alphaproteobacteria</taxon>
        <taxon>Rhodobacterales</taxon>
        <taxon>Paracoccaceae</taxon>
        <taxon>Tritonibacter</taxon>
    </lineage>
</organism>
<evidence type="ECO:0000256" key="6">
    <source>
        <dbReference type="ARBA" id="ARBA00058104"/>
    </source>
</evidence>
<keyword evidence="3" id="KW-0831">Ubiquinone biosynthesis</keyword>
<comment type="caution">
    <text evidence="8">The sequence shown here is derived from an EMBL/GenBank/DDBJ whole genome shotgun (WGS) entry which is preliminary data.</text>
</comment>
<dbReference type="GO" id="GO:0006744">
    <property type="term" value="P:ubiquinone biosynthetic process"/>
    <property type="evidence" value="ECO:0007669"/>
    <property type="project" value="UniProtKB-KW"/>
</dbReference>
<proteinExistence type="inferred from homology"/>
<dbReference type="InterPro" id="IPR012762">
    <property type="entry name" value="Ubiq_biosynth_COQ9"/>
</dbReference>
<accession>A0A2T1AEC7</accession>
<keyword evidence="5" id="KW-0446">Lipid-binding</keyword>
<protein>
    <submittedName>
        <fullName evidence="8">Ubiquinone biosynthesis protein COQ9</fullName>
    </submittedName>
</protein>
<dbReference type="OrthoDB" id="7201143at2"/>
<comment type="similarity">
    <text evidence="2">Belongs to the COQ9 family.</text>
</comment>
<evidence type="ECO:0000256" key="1">
    <source>
        <dbReference type="ARBA" id="ARBA00004749"/>
    </source>
</evidence>
<evidence type="ECO:0000256" key="3">
    <source>
        <dbReference type="ARBA" id="ARBA00022688"/>
    </source>
</evidence>
<reference evidence="8 9" key="1">
    <citation type="submission" date="2018-03" db="EMBL/GenBank/DDBJ databases">
        <title>Genomic Encyclopedia of Archaeal and Bacterial Type Strains, Phase II (KMG-II): from individual species to whole genera.</title>
        <authorList>
            <person name="Goeker M."/>
        </authorList>
    </citation>
    <scope>NUCLEOTIDE SEQUENCE [LARGE SCALE GENOMIC DNA]</scope>
    <source>
        <strain evidence="8 9">DSM 25328</strain>
    </source>
</reference>
<dbReference type="GO" id="GO:0008289">
    <property type="term" value="F:lipid binding"/>
    <property type="evidence" value="ECO:0007669"/>
    <property type="project" value="UniProtKB-KW"/>
</dbReference>
<dbReference type="Proteomes" id="UP000237718">
    <property type="component" value="Unassembled WGS sequence"/>
</dbReference>
<sequence>MAENPRESTDQGAELQDSLLDAALMHVVFDGWSAATWEAALADSGVDRTLAEALFPRRALDLAVAYHKRGDAQMLQRLAEADLGSFRFRDKVAAAVRYRLEVVGDKEAVRRGATLFAMPQHAAEGTRLIWGTADAIWTALGDTSEDVNWYTKRATLSGVYSSTVLFWLGDDSPEHQATWEFLDRRIDNVMQIETLKASVNKNPLLKPLMAGPNWLMSHIRAPQSREDLPGRWSPRADR</sequence>
<dbReference type="EMBL" id="PVUF01000008">
    <property type="protein sequence ID" value="PRZ46931.1"/>
    <property type="molecule type" value="Genomic_DNA"/>
</dbReference>
<dbReference type="RefSeq" id="WP_106164299.1">
    <property type="nucleotide sequence ID" value="NZ_PVUF01000008.1"/>
</dbReference>
<evidence type="ECO:0000313" key="8">
    <source>
        <dbReference type="EMBL" id="PRZ46931.1"/>
    </source>
</evidence>
<comment type="function">
    <text evidence="6">Membrane-associated protein that warps the membrane surface to access and bind aromatic isoprenes with high specificity, including ubiquinone (CoQ) isoprene intermediates and presents them directly to COQ7, therefore facilitating the COQ7-mediated hydroxylase step. Participates in the biosynthesis of coenzyme Q, also named ubiquinone, an essential lipid-soluble electron transporter for aerobic cellular respiration.</text>
</comment>
<keyword evidence="4" id="KW-0809">Transit peptide</keyword>
<feature type="domain" description="COQ9 C-terminal" evidence="7">
    <location>
        <begin position="123"/>
        <end position="193"/>
    </location>
</feature>
<evidence type="ECO:0000313" key="9">
    <source>
        <dbReference type="Proteomes" id="UP000237718"/>
    </source>
</evidence>
<keyword evidence="8" id="KW-0830">Ubiquinone</keyword>
<dbReference type="Pfam" id="PF08511">
    <property type="entry name" value="COQ9"/>
    <property type="match status" value="1"/>
</dbReference>
<dbReference type="AlphaFoldDB" id="A0A2T1AEC7"/>
<dbReference type="NCBIfam" id="TIGR02396">
    <property type="entry name" value="diverge_rpsU"/>
    <property type="match status" value="1"/>
</dbReference>
<evidence type="ECO:0000256" key="2">
    <source>
        <dbReference type="ARBA" id="ARBA00010766"/>
    </source>
</evidence>
<dbReference type="PANTHER" id="PTHR21427">
    <property type="entry name" value="UBIQUINONE BIOSYNTHESIS PROTEIN COQ9, MITOCHONDRIAL"/>
    <property type="match status" value="1"/>
</dbReference>
<gene>
    <name evidence="8" type="ORF">CLV89_10877</name>
</gene>
<evidence type="ECO:0000256" key="4">
    <source>
        <dbReference type="ARBA" id="ARBA00022946"/>
    </source>
</evidence>
<dbReference type="PANTHER" id="PTHR21427:SF19">
    <property type="entry name" value="UBIQUINONE BIOSYNTHESIS PROTEIN COQ9, MITOCHONDRIAL"/>
    <property type="match status" value="1"/>
</dbReference>
<evidence type="ECO:0000259" key="7">
    <source>
        <dbReference type="Pfam" id="PF08511"/>
    </source>
</evidence>
<comment type="pathway">
    <text evidence="1">Cofactor biosynthesis; ubiquinone biosynthesis.</text>
</comment>